<dbReference type="InterPro" id="IPR027417">
    <property type="entry name" value="P-loop_NTPase"/>
</dbReference>
<dbReference type="SUPFAM" id="SSF90123">
    <property type="entry name" value="ABC transporter transmembrane region"/>
    <property type="match status" value="1"/>
</dbReference>
<evidence type="ECO:0000259" key="9">
    <source>
        <dbReference type="PROSITE" id="PS50929"/>
    </source>
</evidence>
<keyword evidence="4 10" id="KW-0067">ATP-binding</keyword>
<feature type="transmembrane region" description="Helical" evidence="7">
    <location>
        <begin position="35"/>
        <end position="59"/>
    </location>
</feature>
<dbReference type="PANTHER" id="PTHR24221">
    <property type="entry name" value="ATP-BINDING CASSETTE SUB-FAMILY B"/>
    <property type="match status" value="1"/>
</dbReference>
<keyword evidence="2 7" id="KW-0812">Transmembrane</keyword>
<dbReference type="EMBL" id="CP101740">
    <property type="protein sequence ID" value="UUL82471.1"/>
    <property type="molecule type" value="Genomic_DNA"/>
</dbReference>
<keyword evidence="5 7" id="KW-1133">Transmembrane helix</keyword>
<sequence>MTPTNQNSAPGPWRSARKLYVALPQNRRRQAALTIVLMIVGAFAELATIGAVLPFLAIVTGGSQGRYGGAVAIVDSLAATTGLGTLGFSALLLVAIAILSGAVRLALVRTSQSFVFSVAHDLATQIYDRTLHQPYSYHVMRNSSQTISGIEKVQYVLGNVLLPAMLGTTAAVVGLFILAALIAIDPATSLVACLCFVILYAIVSLATRKRLYRNADIIGDALQERVQTLQEGMGGIRDVLLDRTQPIFVAKFARVDHAFRRAQAANQFIAAAPRYVVEAGGVVLIAVLTLYVSTQPGGIVAALPMLGALALGAQRLLPLVQQVYFSWSQIHGNRRAIEDVARLLDIPPPVPEAAIPVPPLAIALEFDRVTYRYPSGDRPAIDSLSLTIPRGARIGLVGKSGGGKSTLADLLMGLLDPTTGCLRVDGRVLDAAAKPSWQAQIAHVPQAIYLADSSIAANIAFGRDAEAIDMARVRTAAQGADLHDFIAGLPDGYQSRVGERGIRLSGGQRQRIGIARALYKQATILILDEATSALDDETERAVMAAIDRLSRDLTIVSIAHRVSTLRGCDLVVRIEGGRIVAQGPYAHIVTAAAAAG</sequence>
<name>A0ABY5LCP6_9SPHN</name>
<evidence type="ECO:0000256" key="1">
    <source>
        <dbReference type="ARBA" id="ARBA00004651"/>
    </source>
</evidence>
<comment type="subcellular location">
    <subcellularLocation>
        <location evidence="1">Cell membrane</location>
        <topology evidence="1">Multi-pass membrane protein</topology>
    </subcellularLocation>
</comment>
<dbReference type="InterPro" id="IPR003439">
    <property type="entry name" value="ABC_transporter-like_ATP-bd"/>
</dbReference>
<dbReference type="PROSITE" id="PS50893">
    <property type="entry name" value="ABC_TRANSPORTER_2"/>
    <property type="match status" value="1"/>
</dbReference>
<evidence type="ECO:0000256" key="4">
    <source>
        <dbReference type="ARBA" id="ARBA00022840"/>
    </source>
</evidence>
<protein>
    <submittedName>
        <fullName evidence="10">ABC transporter ATP-binding protein/permease</fullName>
    </submittedName>
</protein>
<dbReference type="Gene3D" id="1.20.1560.10">
    <property type="entry name" value="ABC transporter type 1, transmembrane domain"/>
    <property type="match status" value="1"/>
</dbReference>
<dbReference type="InterPro" id="IPR036640">
    <property type="entry name" value="ABC1_TM_sf"/>
</dbReference>
<accession>A0ABY5LCP6</accession>
<evidence type="ECO:0000313" key="11">
    <source>
        <dbReference type="Proteomes" id="UP001058533"/>
    </source>
</evidence>
<feature type="transmembrane region" description="Helical" evidence="7">
    <location>
        <begin position="189"/>
        <end position="207"/>
    </location>
</feature>
<feature type="transmembrane region" description="Helical" evidence="7">
    <location>
        <begin position="160"/>
        <end position="183"/>
    </location>
</feature>
<dbReference type="PROSITE" id="PS50929">
    <property type="entry name" value="ABC_TM1F"/>
    <property type="match status" value="1"/>
</dbReference>
<organism evidence="10 11">
    <name type="scientific">Sphingomonas qomolangmaensis</name>
    <dbReference type="NCBI Taxonomy" id="2918765"/>
    <lineage>
        <taxon>Bacteria</taxon>
        <taxon>Pseudomonadati</taxon>
        <taxon>Pseudomonadota</taxon>
        <taxon>Alphaproteobacteria</taxon>
        <taxon>Sphingomonadales</taxon>
        <taxon>Sphingomonadaceae</taxon>
        <taxon>Sphingomonas</taxon>
    </lineage>
</organism>
<evidence type="ECO:0000259" key="8">
    <source>
        <dbReference type="PROSITE" id="PS50893"/>
    </source>
</evidence>
<dbReference type="InterPro" id="IPR003593">
    <property type="entry name" value="AAA+_ATPase"/>
</dbReference>
<evidence type="ECO:0000256" key="7">
    <source>
        <dbReference type="SAM" id="Phobius"/>
    </source>
</evidence>
<reference evidence="10" key="1">
    <citation type="submission" date="2022-07" db="EMBL/GenBank/DDBJ databases">
        <title>Sphingomonas sp. nov., a novel bacterium isolated from the north slope of the Mount Everest.</title>
        <authorList>
            <person name="Cui X."/>
            <person name="Liu Y."/>
        </authorList>
    </citation>
    <scope>NUCLEOTIDE SEQUENCE</scope>
    <source>
        <strain evidence="10">S5-59</strain>
    </source>
</reference>
<dbReference type="Gene3D" id="3.40.50.300">
    <property type="entry name" value="P-loop containing nucleotide triphosphate hydrolases"/>
    <property type="match status" value="1"/>
</dbReference>
<feature type="domain" description="ABC transporter" evidence="8">
    <location>
        <begin position="364"/>
        <end position="595"/>
    </location>
</feature>
<dbReference type="Pfam" id="PF00664">
    <property type="entry name" value="ABC_membrane"/>
    <property type="match status" value="1"/>
</dbReference>
<dbReference type="InterPro" id="IPR011527">
    <property type="entry name" value="ABC1_TM_dom"/>
</dbReference>
<proteinExistence type="predicted"/>
<dbReference type="InterPro" id="IPR039421">
    <property type="entry name" value="Type_1_exporter"/>
</dbReference>
<dbReference type="PROSITE" id="PS00211">
    <property type="entry name" value="ABC_TRANSPORTER_1"/>
    <property type="match status" value="1"/>
</dbReference>
<evidence type="ECO:0000313" key="10">
    <source>
        <dbReference type="EMBL" id="UUL82471.1"/>
    </source>
</evidence>
<gene>
    <name evidence="10" type="ORF">NMP03_15080</name>
</gene>
<feature type="transmembrane region" description="Helical" evidence="7">
    <location>
        <begin position="275"/>
        <end position="293"/>
    </location>
</feature>
<dbReference type="RefSeq" id="WP_256506304.1">
    <property type="nucleotide sequence ID" value="NZ_CP101740.1"/>
</dbReference>
<dbReference type="Pfam" id="PF00005">
    <property type="entry name" value="ABC_tran"/>
    <property type="match status" value="1"/>
</dbReference>
<evidence type="ECO:0000256" key="5">
    <source>
        <dbReference type="ARBA" id="ARBA00022989"/>
    </source>
</evidence>
<dbReference type="SMART" id="SM00382">
    <property type="entry name" value="AAA"/>
    <property type="match status" value="1"/>
</dbReference>
<evidence type="ECO:0000256" key="3">
    <source>
        <dbReference type="ARBA" id="ARBA00022741"/>
    </source>
</evidence>
<keyword evidence="3" id="KW-0547">Nucleotide-binding</keyword>
<evidence type="ECO:0000256" key="2">
    <source>
        <dbReference type="ARBA" id="ARBA00022692"/>
    </source>
</evidence>
<dbReference type="Proteomes" id="UP001058533">
    <property type="component" value="Chromosome"/>
</dbReference>
<dbReference type="SUPFAM" id="SSF52540">
    <property type="entry name" value="P-loop containing nucleoside triphosphate hydrolases"/>
    <property type="match status" value="1"/>
</dbReference>
<keyword evidence="6 7" id="KW-0472">Membrane</keyword>
<feature type="domain" description="ABC transmembrane type-1" evidence="9">
    <location>
        <begin position="32"/>
        <end position="332"/>
    </location>
</feature>
<evidence type="ECO:0000256" key="6">
    <source>
        <dbReference type="ARBA" id="ARBA00023136"/>
    </source>
</evidence>
<dbReference type="PANTHER" id="PTHR24221:SF654">
    <property type="entry name" value="ATP-BINDING CASSETTE SUB-FAMILY B MEMBER 6"/>
    <property type="match status" value="1"/>
</dbReference>
<feature type="transmembrane region" description="Helical" evidence="7">
    <location>
        <begin position="86"/>
        <end position="107"/>
    </location>
</feature>
<keyword evidence="11" id="KW-1185">Reference proteome</keyword>
<dbReference type="InterPro" id="IPR017871">
    <property type="entry name" value="ABC_transporter-like_CS"/>
</dbReference>
<dbReference type="GO" id="GO:0005524">
    <property type="term" value="F:ATP binding"/>
    <property type="evidence" value="ECO:0007669"/>
    <property type="project" value="UniProtKB-KW"/>
</dbReference>